<proteinExistence type="predicted"/>
<dbReference type="RefSeq" id="WP_033090660.1">
    <property type="nucleotide sequence ID" value="NZ_AP017900.1"/>
</dbReference>
<keyword evidence="1" id="KW-1133">Transmembrane helix</keyword>
<accession>A0A0B8NRK3</accession>
<evidence type="ECO:0000313" key="5">
    <source>
        <dbReference type="Proteomes" id="UP000180166"/>
    </source>
</evidence>
<evidence type="ECO:0000313" key="2">
    <source>
        <dbReference type="EMBL" id="APA99674.1"/>
    </source>
</evidence>
<keyword evidence="1" id="KW-0812">Transmembrane</keyword>
<dbReference type="KEGG" id="nsr:NS506_05628"/>
<evidence type="ECO:0000313" key="3">
    <source>
        <dbReference type="EMBL" id="GAP32257.1"/>
    </source>
</evidence>
<sequence length="149" mass="15873">MQNLPDNDLRTESPVRYRMSNSSAFWLLAVALGLLLFASAAPSPMYPVYQQMWHYSSLVSTGVYAANAIALLVTLLFDGSLSDHIGPQPAHRTGRAPVPRALPGLGRAHAARGVGAPVTYAPGRGARGLLRWTRDFHPAGLASAALAAR</sequence>
<reference evidence="4" key="1">
    <citation type="submission" date="2015-07" db="EMBL/GenBank/DDBJ databases">
        <title>Nocardia seriolae U-1 whole genome shotgun sequence.</title>
        <authorList>
            <person name="Imajoh M."/>
            <person name="Fukumoto Y."/>
            <person name="Sukeda M."/>
            <person name="Yamane J."/>
            <person name="Yamasaki K."/>
            <person name="Shimizu M."/>
            <person name="Ohnishi K."/>
            <person name="Oshima S."/>
        </authorList>
    </citation>
    <scope>NUCLEOTIDE SEQUENCE [LARGE SCALE GENOMIC DNA]</scope>
    <source>
        <strain evidence="4">U-1</strain>
    </source>
</reference>
<dbReference type="AlphaFoldDB" id="A0A0B8NRK3"/>
<dbReference type="EMBL" id="CP017839">
    <property type="protein sequence ID" value="APA99674.1"/>
    <property type="molecule type" value="Genomic_DNA"/>
</dbReference>
<name>A0A0B8NRK3_9NOCA</name>
<dbReference type="SUPFAM" id="SSF103473">
    <property type="entry name" value="MFS general substrate transporter"/>
    <property type="match status" value="1"/>
</dbReference>
<evidence type="ECO:0008006" key="6">
    <source>
        <dbReference type="Google" id="ProtNLM"/>
    </source>
</evidence>
<keyword evidence="4" id="KW-1185">Reference proteome</keyword>
<reference evidence="2 5" key="3">
    <citation type="submission" date="2016-10" db="EMBL/GenBank/DDBJ databases">
        <title>Genome sequence of Nocardia seriolae strain EM150506, isolated from Anguila japonica.</title>
        <authorList>
            <person name="Han H.-J."/>
        </authorList>
    </citation>
    <scope>NUCLEOTIDE SEQUENCE [LARGE SCALE GENOMIC DNA]</scope>
    <source>
        <strain evidence="2 5">EM150506</strain>
    </source>
</reference>
<protein>
    <recommendedName>
        <fullName evidence="6">MFS transporter</fullName>
    </recommendedName>
</protein>
<dbReference type="Proteomes" id="UP000037179">
    <property type="component" value="Unassembled WGS sequence"/>
</dbReference>
<dbReference type="Proteomes" id="UP000180166">
    <property type="component" value="Chromosome"/>
</dbReference>
<dbReference type="InterPro" id="IPR036259">
    <property type="entry name" value="MFS_trans_sf"/>
</dbReference>
<dbReference type="OrthoDB" id="3177957at2"/>
<feature type="transmembrane region" description="Helical" evidence="1">
    <location>
        <begin position="56"/>
        <end position="77"/>
    </location>
</feature>
<dbReference type="GeneID" id="93375603"/>
<dbReference type="Gene3D" id="1.20.1250.20">
    <property type="entry name" value="MFS general substrate transporter like domains"/>
    <property type="match status" value="1"/>
</dbReference>
<reference evidence="3 4" key="2">
    <citation type="journal article" date="2016" name="Genome Announc.">
        <title>Draft Genome Sequence of Erythromycin- and Oxytetracycline-Sensitive Nocardia seriolae Strain U-1 (NBRC 110359).</title>
        <authorList>
            <person name="Imajoh M."/>
            <person name="Sukeda M."/>
            <person name="Shimizu M."/>
            <person name="Yamane J."/>
            <person name="Ohnishi K."/>
            <person name="Oshima S."/>
        </authorList>
    </citation>
    <scope>NUCLEOTIDE SEQUENCE [LARGE SCALE GENOMIC DNA]</scope>
    <source>
        <strain evidence="3 4">U-1</strain>
    </source>
</reference>
<evidence type="ECO:0000256" key="1">
    <source>
        <dbReference type="SAM" id="Phobius"/>
    </source>
</evidence>
<organism evidence="3 4">
    <name type="scientific">Nocardia seriolae</name>
    <dbReference type="NCBI Taxonomy" id="37332"/>
    <lineage>
        <taxon>Bacteria</taxon>
        <taxon>Bacillati</taxon>
        <taxon>Actinomycetota</taxon>
        <taxon>Actinomycetes</taxon>
        <taxon>Mycobacteriales</taxon>
        <taxon>Nocardiaceae</taxon>
        <taxon>Nocardia</taxon>
    </lineage>
</organism>
<keyword evidence="1" id="KW-0472">Membrane</keyword>
<evidence type="ECO:0000313" key="4">
    <source>
        <dbReference type="Proteomes" id="UP000037179"/>
    </source>
</evidence>
<dbReference type="EMBL" id="BBYQ01000148">
    <property type="protein sequence ID" value="GAP32257.1"/>
    <property type="molecule type" value="Genomic_DNA"/>
</dbReference>
<gene>
    <name evidence="2" type="ORF">NS506_05628</name>
    <name evidence="3" type="ORF">NSK11_contig00148-0016</name>
</gene>